<evidence type="ECO:0000313" key="3">
    <source>
        <dbReference type="Proteomes" id="UP000030764"/>
    </source>
</evidence>
<dbReference type="EMBL" id="KL367561">
    <property type="protein sequence ID" value="KFD64109.1"/>
    <property type="molecule type" value="Genomic_DNA"/>
</dbReference>
<accession>A0A085N3R3</accession>
<protein>
    <submittedName>
        <fullName evidence="2">Uncharacterized protein</fullName>
    </submittedName>
</protein>
<evidence type="ECO:0000313" key="1">
    <source>
        <dbReference type="EMBL" id="KFD46471.1"/>
    </source>
</evidence>
<organism evidence="2">
    <name type="scientific">Trichuris suis</name>
    <name type="common">pig whipworm</name>
    <dbReference type="NCBI Taxonomy" id="68888"/>
    <lineage>
        <taxon>Eukaryota</taxon>
        <taxon>Metazoa</taxon>
        <taxon>Ecdysozoa</taxon>
        <taxon>Nematoda</taxon>
        <taxon>Enoplea</taxon>
        <taxon>Dorylaimia</taxon>
        <taxon>Trichinellida</taxon>
        <taxon>Trichuridae</taxon>
        <taxon>Trichuris</taxon>
    </lineage>
</organism>
<gene>
    <name evidence="1" type="ORF">M513_12644</name>
    <name evidence="2" type="ORF">M514_12644</name>
</gene>
<reference evidence="2 3" key="1">
    <citation type="journal article" date="2014" name="Nat. Genet.">
        <title>Genome and transcriptome of the porcine whipworm Trichuris suis.</title>
        <authorList>
            <person name="Jex A.R."/>
            <person name="Nejsum P."/>
            <person name="Schwarz E.M."/>
            <person name="Hu L."/>
            <person name="Young N.D."/>
            <person name="Hall R.S."/>
            <person name="Korhonen P.K."/>
            <person name="Liao S."/>
            <person name="Thamsborg S."/>
            <person name="Xia J."/>
            <person name="Xu P."/>
            <person name="Wang S."/>
            <person name="Scheerlinck J.P."/>
            <person name="Hofmann A."/>
            <person name="Sternberg P.W."/>
            <person name="Wang J."/>
            <person name="Gasser R.B."/>
        </authorList>
    </citation>
    <scope>NUCLEOTIDE SEQUENCE [LARGE SCALE GENOMIC DNA]</scope>
    <source>
        <strain evidence="2">DCEP-RM93F</strain>
        <strain evidence="1">DCEP-RM93M</strain>
    </source>
</reference>
<dbReference type="EMBL" id="KL363369">
    <property type="protein sequence ID" value="KFD46471.1"/>
    <property type="molecule type" value="Genomic_DNA"/>
</dbReference>
<sequence length="59" mass="6478">MLAKHNVALAPQNPNEFFIATLLEVNELVGNGVAFSECEKFIFIGTSTFFKLRFGGTTP</sequence>
<dbReference type="AlphaFoldDB" id="A0A085N3R3"/>
<dbReference type="Proteomes" id="UP000030764">
    <property type="component" value="Unassembled WGS sequence"/>
</dbReference>
<evidence type="ECO:0000313" key="2">
    <source>
        <dbReference type="EMBL" id="KFD64109.1"/>
    </source>
</evidence>
<dbReference type="Proteomes" id="UP000030758">
    <property type="component" value="Unassembled WGS sequence"/>
</dbReference>
<keyword evidence="3" id="KW-1185">Reference proteome</keyword>
<name>A0A085N3R3_9BILA</name>
<proteinExistence type="predicted"/>